<accession>A0A495W0Z8</accession>
<dbReference type="AlphaFoldDB" id="A0A495W0Z8"/>
<feature type="region of interest" description="Disordered" evidence="1">
    <location>
        <begin position="1"/>
        <end position="21"/>
    </location>
</feature>
<dbReference type="EMBL" id="RBXO01000001">
    <property type="protein sequence ID" value="RKT54375.1"/>
    <property type="molecule type" value="Genomic_DNA"/>
</dbReference>
<sequence length="197" mass="21641">MTGGPSPIGRDVTGGRAADPAGPVTVLVTGVQAAGKSTVAQLLAERLPRSVHLRGDLFRRMVVNGRADMTPDPSEEAVRQLRLRHRLTARTADEYREAGFTVVVQDVVLGPHLGELVGWVRHRPLLVVVLAPRPDALAAREAARAKHAYDEWTVTLLDRVLREETPRLGLWLDTSEQTPEQTVAEILDRAWTEGRVT</sequence>
<organism evidence="2 3">
    <name type="scientific">Saccharothrix australiensis</name>
    <dbReference type="NCBI Taxonomy" id="2072"/>
    <lineage>
        <taxon>Bacteria</taxon>
        <taxon>Bacillati</taxon>
        <taxon>Actinomycetota</taxon>
        <taxon>Actinomycetes</taxon>
        <taxon>Pseudonocardiales</taxon>
        <taxon>Pseudonocardiaceae</taxon>
        <taxon>Saccharothrix</taxon>
    </lineage>
</organism>
<reference evidence="2 3" key="1">
    <citation type="submission" date="2018-10" db="EMBL/GenBank/DDBJ databases">
        <title>Sequencing the genomes of 1000 actinobacteria strains.</title>
        <authorList>
            <person name="Klenk H.-P."/>
        </authorList>
    </citation>
    <scope>NUCLEOTIDE SEQUENCE [LARGE SCALE GENOMIC DNA]</scope>
    <source>
        <strain evidence="2 3">DSM 43800</strain>
    </source>
</reference>
<proteinExistence type="predicted"/>
<protein>
    <submittedName>
        <fullName evidence="2">Broad-specificity NMP kinase</fullName>
    </submittedName>
</protein>
<dbReference type="Pfam" id="PF13671">
    <property type="entry name" value="AAA_33"/>
    <property type="match status" value="1"/>
</dbReference>
<dbReference type="SUPFAM" id="SSF52540">
    <property type="entry name" value="P-loop containing nucleoside triphosphate hydrolases"/>
    <property type="match status" value="1"/>
</dbReference>
<gene>
    <name evidence="2" type="ORF">C8E97_2995</name>
</gene>
<comment type="caution">
    <text evidence="2">The sequence shown here is derived from an EMBL/GenBank/DDBJ whole genome shotgun (WGS) entry which is preliminary data.</text>
</comment>
<name>A0A495W0Z8_9PSEU</name>
<evidence type="ECO:0000256" key="1">
    <source>
        <dbReference type="SAM" id="MobiDB-lite"/>
    </source>
</evidence>
<keyword evidence="3" id="KW-1185">Reference proteome</keyword>
<keyword evidence="2" id="KW-0418">Kinase</keyword>
<dbReference type="Proteomes" id="UP000282084">
    <property type="component" value="Unassembled WGS sequence"/>
</dbReference>
<dbReference type="GO" id="GO:0016301">
    <property type="term" value="F:kinase activity"/>
    <property type="evidence" value="ECO:0007669"/>
    <property type="project" value="UniProtKB-KW"/>
</dbReference>
<keyword evidence="2" id="KW-0808">Transferase</keyword>
<dbReference type="InterPro" id="IPR027417">
    <property type="entry name" value="P-loop_NTPase"/>
</dbReference>
<evidence type="ECO:0000313" key="2">
    <source>
        <dbReference type="EMBL" id="RKT54375.1"/>
    </source>
</evidence>
<dbReference type="Gene3D" id="3.40.50.300">
    <property type="entry name" value="P-loop containing nucleotide triphosphate hydrolases"/>
    <property type="match status" value="1"/>
</dbReference>
<evidence type="ECO:0000313" key="3">
    <source>
        <dbReference type="Proteomes" id="UP000282084"/>
    </source>
</evidence>